<sequence length="791" mass="89474">MSFINKIIAGVLAGLLMMVALGMPGDASANTVLGPDVTSYLNSRSNTVSVGVYDANTGETYTYNSSKSYNTLSIVKMSILANVLYKQIPITSYENSLLTKMIVSSDNSAASTMWRRTGSESGAQSFFNMVGMNNTKAGTGGWWGRTTTNATDQLTMMKLFAYPNSYLTDSQRAYGLNLMRNVQADQRWGTGYGLPAGVSVALKNGWYTNGQYVNSVGFVNGQGKSYVIAVLTTNNKSFSYGVDTINTISKMVWNEIPGLGWVSSGGKWFFYTKDGKYKGWLNYNNRWYYLDQTTGTMRTGWLKSGDSWYYLNSDGAMKTGWLSYNGAWYFLDHTGVMKTGWVKSAEKWYYLDSDGKMATGWEQVEGKWYYLKTNGEMLTGWTFYKNKWYYLKNSGDMATGWINLSGKKYHLKDSGEMATGWQRINNEWFYLQPTGEMLTGWTLYKNKWYYLNPTSGKMETGWINLSGKKYYLKDSGEMLTGWQKINGEWYSLRTNGVLLTGWTFYKNDWYYLNGTTGKMETGWIDLAGKKYYLDADGGMVTDWQKIDGKWYYFNPKGLMAANTTIQGFKLGPDGAWIQINYVALGDSLASGMTPEGQDRPTENGVDPDWGYPNYIARNFSKAHELLGFNNFAASGHKTDDLMADLEKENVQQAIKNATHITLDIGINDIYLSLQNDTDKTLEEIPSISEKISTILETIDELNPEVKVFVMGYYNPMPYGTDPLQKEQINQATLALNAQIQHQANQHGDTFISTTQIINEQNYTNYLPNQNRFNPNLFGYQAIAEEFWKVMQ</sequence>
<feature type="repeat" description="Cell wall-binding" evidence="2">
    <location>
        <begin position="338"/>
        <end position="357"/>
    </location>
</feature>
<evidence type="ECO:0000259" key="4">
    <source>
        <dbReference type="Pfam" id="PF13354"/>
    </source>
</evidence>
<dbReference type="InterPro" id="IPR013830">
    <property type="entry name" value="SGNH_hydro"/>
</dbReference>
<dbReference type="Gene3D" id="2.10.270.20">
    <property type="match status" value="2"/>
</dbReference>
<dbReference type="GO" id="GO:0046677">
    <property type="term" value="P:response to antibiotic"/>
    <property type="evidence" value="ECO:0007669"/>
    <property type="project" value="InterPro"/>
</dbReference>
<dbReference type="SUPFAM" id="SSF52266">
    <property type="entry name" value="SGNH hydrolase"/>
    <property type="match status" value="1"/>
</dbReference>
<proteinExistence type="predicted"/>
<dbReference type="AlphaFoldDB" id="A0A846TQ10"/>
<evidence type="ECO:0000259" key="5">
    <source>
        <dbReference type="Pfam" id="PF13472"/>
    </source>
</evidence>
<keyword evidence="3" id="KW-0732">Signal</keyword>
<feature type="domain" description="Beta-lactamase class A catalytic" evidence="4">
    <location>
        <begin position="97"/>
        <end position="232"/>
    </location>
</feature>
<dbReference type="InterPro" id="IPR000871">
    <property type="entry name" value="Beta-lactam_class-A"/>
</dbReference>
<dbReference type="SUPFAM" id="SSF69360">
    <property type="entry name" value="Cell wall binding repeat"/>
    <property type="match status" value="2"/>
</dbReference>
<dbReference type="PANTHER" id="PTHR35333">
    <property type="entry name" value="BETA-LACTAMASE"/>
    <property type="match status" value="1"/>
</dbReference>
<dbReference type="SUPFAM" id="SSF56601">
    <property type="entry name" value="beta-lactamase/transpeptidase-like"/>
    <property type="match status" value="1"/>
</dbReference>
<feature type="signal peptide" evidence="3">
    <location>
        <begin position="1"/>
        <end position="29"/>
    </location>
</feature>
<dbReference type="Gene3D" id="3.40.710.10">
    <property type="entry name" value="DD-peptidase/beta-lactamase superfamily"/>
    <property type="match status" value="1"/>
</dbReference>
<dbReference type="Proteomes" id="UP000587942">
    <property type="component" value="Unassembled WGS sequence"/>
</dbReference>
<evidence type="ECO:0000256" key="2">
    <source>
        <dbReference type="PROSITE-ProRule" id="PRU00591"/>
    </source>
</evidence>
<dbReference type="InterPro" id="IPR036514">
    <property type="entry name" value="SGNH_hydro_sf"/>
</dbReference>
<accession>A0A846TQ10</accession>
<gene>
    <name evidence="6" type="ORF">GWK17_21235</name>
</gene>
<evidence type="ECO:0000256" key="1">
    <source>
        <dbReference type="ARBA" id="ARBA00022737"/>
    </source>
</evidence>
<protein>
    <submittedName>
        <fullName evidence="6">Uncharacterized protein</fullName>
    </submittedName>
</protein>
<dbReference type="Pfam" id="PF13472">
    <property type="entry name" value="Lipase_GDSL_2"/>
    <property type="match status" value="1"/>
</dbReference>
<dbReference type="Pfam" id="PF13354">
    <property type="entry name" value="Beta-lactamase2"/>
    <property type="match status" value="1"/>
</dbReference>
<feature type="repeat" description="Cell wall-binding" evidence="2">
    <location>
        <begin position="459"/>
        <end position="478"/>
    </location>
</feature>
<dbReference type="Gene3D" id="2.10.270.10">
    <property type="entry name" value="Cholin Binding"/>
    <property type="match status" value="2"/>
</dbReference>
<dbReference type="RefSeq" id="WP_167834321.1">
    <property type="nucleotide sequence ID" value="NZ_JAAVUM010000023.1"/>
</dbReference>
<dbReference type="GO" id="GO:0008800">
    <property type="term" value="F:beta-lactamase activity"/>
    <property type="evidence" value="ECO:0007669"/>
    <property type="project" value="InterPro"/>
</dbReference>
<dbReference type="InterPro" id="IPR018337">
    <property type="entry name" value="Cell_wall/Cho-bd_repeat"/>
</dbReference>
<feature type="repeat" description="Cell wall-binding" evidence="2">
    <location>
        <begin position="479"/>
        <end position="498"/>
    </location>
</feature>
<dbReference type="Pfam" id="PF01473">
    <property type="entry name" value="Choline_bind_1"/>
    <property type="match status" value="3"/>
</dbReference>
<feature type="domain" description="SGNH hydrolase-type esterase" evidence="5">
    <location>
        <begin position="583"/>
        <end position="781"/>
    </location>
</feature>
<dbReference type="PROSITE" id="PS51170">
    <property type="entry name" value="CW"/>
    <property type="match status" value="10"/>
</dbReference>
<dbReference type="InterPro" id="IPR012338">
    <property type="entry name" value="Beta-lactam/transpept-like"/>
</dbReference>
<feature type="repeat" description="Cell wall-binding" evidence="2">
    <location>
        <begin position="318"/>
        <end position="337"/>
    </location>
</feature>
<feature type="repeat" description="Cell wall-binding" evidence="2">
    <location>
        <begin position="358"/>
        <end position="377"/>
    </location>
</feature>
<dbReference type="GO" id="GO:0030655">
    <property type="term" value="P:beta-lactam antibiotic catabolic process"/>
    <property type="evidence" value="ECO:0007669"/>
    <property type="project" value="InterPro"/>
</dbReference>
<dbReference type="Pfam" id="PF19127">
    <property type="entry name" value="Choline_bind_3"/>
    <property type="match status" value="5"/>
</dbReference>
<feature type="repeat" description="Cell wall-binding" evidence="2">
    <location>
        <begin position="298"/>
        <end position="317"/>
    </location>
</feature>
<dbReference type="InterPro" id="IPR045155">
    <property type="entry name" value="Beta-lactam_cat"/>
</dbReference>
<feature type="repeat" description="Cell wall-binding" evidence="2">
    <location>
        <begin position="418"/>
        <end position="437"/>
    </location>
</feature>
<dbReference type="PANTHER" id="PTHR35333:SF3">
    <property type="entry name" value="BETA-LACTAMASE-TYPE TRANSPEPTIDASE FOLD CONTAINING PROTEIN"/>
    <property type="match status" value="1"/>
</dbReference>
<feature type="chain" id="PRO_5032650796" evidence="3">
    <location>
        <begin position="30"/>
        <end position="791"/>
    </location>
</feature>
<name>A0A846TQ10_9BACI</name>
<evidence type="ECO:0000256" key="3">
    <source>
        <dbReference type="SAM" id="SignalP"/>
    </source>
</evidence>
<reference evidence="6 7" key="1">
    <citation type="submission" date="2020-03" db="EMBL/GenBank/DDBJ databases">
        <authorList>
            <person name="Sun Q."/>
        </authorList>
    </citation>
    <scope>NUCLEOTIDE SEQUENCE [LARGE SCALE GENOMIC DNA]</scope>
    <source>
        <strain evidence="6 7">KACC 21451</strain>
    </source>
</reference>
<keyword evidence="1" id="KW-0677">Repeat</keyword>
<comment type="caution">
    <text evidence="6">The sequence shown here is derived from an EMBL/GenBank/DDBJ whole genome shotgun (WGS) entry which is preliminary data.</text>
</comment>
<feature type="repeat" description="Cell wall-binding" evidence="2">
    <location>
        <begin position="378"/>
        <end position="397"/>
    </location>
</feature>
<organism evidence="6 7">
    <name type="scientific">Mesobacillus selenatarsenatis</name>
    <dbReference type="NCBI Taxonomy" id="388741"/>
    <lineage>
        <taxon>Bacteria</taxon>
        <taxon>Bacillati</taxon>
        <taxon>Bacillota</taxon>
        <taxon>Bacilli</taxon>
        <taxon>Bacillales</taxon>
        <taxon>Bacillaceae</taxon>
        <taxon>Mesobacillus</taxon>
    </lineage>
</organism>
<dbReference type="EMBL" id="JAAVUM010000023">
    <property type="protein sequence ID" value="NKE07964.1"/>
    <property type="molecule type" value="Genomic_DNA"/>
</dbReference>
<dbReference type="Gene3D" id="3.40.50.1110">
    <property type="entry name" value="SGNH hydrolase"/>
    <property type="match status" value="1"/>
</dbReference>
<feature type="repeat" description="Cell wall-binding" evidence="2">
    <location>
        <begin position="540"/>
        <end position="559"/>
    </location>
</feature>
<evidence type="ECO:0000313" key="7">
    <source>
        <dbReference type="Proteomes" id="UP000587942"/>
    </source>
</evidence>
<evidence type="ECO:0000313" key="6">
    <source>
        <dbReference type="EMBL" id="NKE07964.1"/>
    </source>
</evidence>
<feature type="repeat" description="Cell wall-binding" evidence="2">
    <location>
        <begin position="520"/>
        <end position="539"/>
    </location>
</feature>